<dbReference type="SUPFAM" id="SSF47954">
    <property type="entry name" value="Cyclin-like"/>
    <property type="match status" value="1"/>
</dbReference>
<feature type="region of interest" description="Disordered" evidence="1">
    <location>
        <begin position="176"/>
        <end position="216"/>
    </location>
</feature>
<feature type="compositionally biased region" description="Basic and acidic residues" evidence="1">
    <location>
        <begin position="511"/>
        <end position="533"/>
    </location>
</feature>
<feature type="compositionally biased region" description="Low complexity" evidence="1">
    <location>
        <begin position="687"/>
        <end position="699"/>
    </location>
</feature>
<feature type="compositionally biased region" description="Low complexity" evidence="1">
    <location>
        <begin position="710"/>
        <end position="726"/>
    </location>
</feature>
<feature type="compositionally biased region" description="Low complexity" evidence="1">
    <location>
        <begin position="382"/>
        <end position="397"/>
    </location>
</feature>
<feature type="compositionally biased region" description="Pro residues" evidence="1">
    <location>
        <begin position="445"/>
        <end position="479"/>
    </location>
</feature>
<name>A0ABR1FPL5_AURAN</name>
<keyword evidence="3" id="KW-1185">Reference proteome</keyword>
<evidence type="ECO:0000313" key="2">
    <source>
        <dbReference type="EMBL" id="KAK7235145.1"/>
    </source>
</evidence>
<evidence type="ECO:0000256" key="1">
    <source>
        <dbReference type="SAM" id="MobiDB-lite"/>
    </source>
</evidence>
<feature type="compositionally biased region" description="Basic and acidic residues" evidence="1">
    <location>
        <begin position="176"/>
        <end position="211"/>
    </location>
</feature>
<protein>
    <recommendedName>
        <fullName evidence="4">TFIIS N-terminal domain-containing protein</fullName>
    </recommendedName>
</protein>
<feature type="compositionally biased region" description="Low complexity" evidence="1">
    <location>
        <begin position="534"/>
        <end position="578"/>
    </location>
</feature>
<feature type="compositionally biased region" description="Basic residues" evidence="1">
    <location>
        <begin position="739"/>
        <end position="758"/>
    </location>
</feature>
<feature type="region of interest" description="Disordered" evidence="1">
    <location>
        <begin position="382"/>
        <end position="424"/>
    </location>
</feature>
<feature type="compositionally biased region" description="Low complexity" evidence="1">
    <location>
        <begin position="646"/>
        <end position="655"/>
    </location>
</feature>
<organism evidence="2 3">
    <name type="scientific">Aureococcus anophagefferens</name>
    <name type="common">Harmful bloom alga</name>
    <dbReference type="NCBI Taxonomy" id="44056"/>
    <lineage>
        <taxon>Eukaryota</taxon>
        <taxon>Sar</taxon>
        <taxon>Stramenopiles</taxon>
        <taxon>Ochrophyta</taxon>
        <taxon>Pelagophyceae</taxon>
        <taxon>Pelagomonadales</taxon>
        <taxon>Pelagomonadaceae</taxon>
        <taxon>Aureococcus</taxon>
    </lineage>
</organism>
<dbReference type="EMBL" id="JBBJCI010000297">
    <property type="protein sequence ID" value="KAK7235145.1"/>
    <property type="molecule type" value="Genomic_DNA"/>
</dbReference>
<dbReference type="Gene3D" id="1.10.472.10">
    <property type="entry name" value="Cyclin-like"/>
    <property type="match status" value="1"/>
</dbReference>
<comment type="caution">
    <text evidence="2">The sequence shown here is derived from an EMBL/GenBank/DDBJ whole genome shotgun (WGS) entry which is preliminary data.</text>
</comment>
<dbReference type="Proteomes" id="UP001363151">
    <property type="component" value="Unassembled WGS sequence"/>
</dbReference>
<sequence length="758" mass="79638">MAPPAAQPSLDEVCSKLGAKSRAIKDVCDWAEARRPRVPVFFARVRAAARARARARRATGSFAPQARCGAVDGGAGGELLAALFRTIKHDEAGGERAENVREAVMFALHEVLMKNDAAARAKVADLRDQASRVIERRLVKSAENLTKVARAWRQKFECFGSSDKLRMTHKILRQLGKEADKLEGERTRPEKRKADEAKAPEPKKPKAEAKAAKPAMNEPGEVEVYVAHLADDEAAAVAMAAVHLAGKATDAPTRLSHVFEAVRSPQGGSMAKRCWPLAAPWRDQVLLAEQRLLRCLNYDVRTEKVKKVLADLCAVMEDERYPTWAGTGAAAGMAPPILGAKVDLERANDELKAYFTPDLQSNRKDAKADPWAVAAARCAPRGAGAPAATRGDQRPYGGAPPPPPRRRRAAAARRRATPRAPPFGRAFARAAAALRAPHGAFPPRGHAPPPRGAFPPPYHAPGPYGPGGPAPPPPPPRPRTPARFPPHHHPRPYGGRNGGRDELGFPANRHANGDRGPRPDREDRDRRGGRDRAAAATATEPGGSGAGAATSGSGAGAASGASAAGPGAATGAARAGARVGPGGAALAKMEKLRRRRRRDGGARGPLRAVGARAGARARGARAGPLRAVGAAGPLRALSRARRRARQVGADAGRQAPRATRAPVKQSARASAVKAEQPAPESDDDVPISRLPARSSSAAPAPAPDSDDDVPISALRAPAPATASPPRRGGKASKPDKGHVPAKKKPAGRKPSGRKRKAD</sequence>
<proteinExistence type="predicted"/>
<evidence type="ECO:0000313" key="3">
    <source>
        <dbReference type="Proteomes" id="UP001363151"/>
    </source>
</evidence>
<reference evidence="2 3" key="1">
    <citation type="submission" date="2024-03" db="EMBL/GenBank/DDBJ databases">
        <title>Aureococcus anophagefferens CCMP1851 and Kratosvirus quantuckense: Draft genome of a second virus-susceptible host strain in the model system.</title>
        <authorList>
            <person name="Chase E."/>
            <person name="Truchon A.R."/>
            <person name="Schepens W."/>
            <person name="Wilhelm S.W."/>
        </authorList>
    </citation>
    <scope>NUCLEOTIDE SEQUENCE [LARGE SCALE GENOMIC DNA]</scope>
    <source>
        <strain evidence="2 3">CCMP1851</strain>
    </source>
</reference>
<accession>A0ABR1FPL5</accession>
<dbReference type="InterPro" id="IPR036915">
    <property type="entry name" value="Cyclin-like_sf"/>
</dbReference>
<feature type="compositionally biased region" description="Low complexity" evidence="1">
    <location>
        <begin position="604"/>
        <end position="637"/>
    </location>
</feature>
<gene>
    <name evidence="2" type="ORF">SO694_00143016</name>
</gene>
<feature type="region of interest" description="Disordered" evidence="1">
    <location>
        <begin position="438"/>
        <end position="758"/>
    </location>
</feature>
<evidence type="ECO:0008006" key="4">
    <source>
        <dbReference type="Google" id="ProtNLM"/>
    </source>
</evidence>
<feature type="compositionally biased region" description="Basic residues" evidence="1">
    <location>
        <begin position="404"/>
        <end position="417"/>
    </location>
</feature>